<feature type="non-terminal residue" evidence="1">
    <location>
        <position position="35"/>
    </location>
</feature>
<organism evidence="1 2">
    <name type="scientific">Castanea mollissima</name>
    <name type="common">Chinese chestnut</name>
    <dbReference type="NCBI Taxonomy" id="60419"/>
    <lineage>
        <taxon>Eukaryota</taxon>
        <taxon>Viridiplantae</taxon>
        <taxon>Streptophyta</taxon>
        <taxon>Embryophyta</taxon>
        <taxon>Tracheophyta</taxon>
        <taxon>Spermatophyta</taxon>
        <taxon>Magnoliopsida</taxon>
        <taxon>eudicotyledons</taxon>
        <taxon>Gunneridae</taxon>
        <taxon>Pentapetalae</taxon>
        <taxon>rosids</taxon>
        <taxon>fabids</taxon>
        <taxon>Fagales</taxon>
        <taxon>Fagaceae</taxon>
        <taxon>Castanea</taxon>
    </lineage>
</organism>
<dbReference type="AlphaFoldDB" id="A0A8J4QPE5"/>
<comment type="caution">
    <text evidence="1">The sequence shown here is derived from an EMBL/GenBank/DDBJ whole genome shotgun (WGS) entry which is preliminary data.</text>
</comment>
<keyword evidence="2" id="KW-1185">Reference proteome</keyword>
<reference evidence="1" key="1">
    <citation type="submission" date="2020-03" db="EMBL/GenBank/DDBJ databases">
        <title>Castanea mollissima Vanexum genome sequencing.</title>
        <authorList>
            <person name="Staton M."/>
        </authorList>
    </citation>
    <scope>NUCLEOTIDE SEQUENCE</scope>
    <source>
        <tissue evidence="1">Leaf</tissue>
    </source>
</reference>
<sequence>SSTERTFAAAWRGPLQHGEDLCRSTVDNLKELFAF</sequence>
<dbReference type="Proteomes" id="UP000737018">
    <property type="component" value="Unassembled WGS sequence"/>
</dbReference>
<gene>
    <name evidence="1" type="ORF">CMV_025524</name>
</gene>
<evidence type="ECO:0000313" key="2">
    <source>
        <dbReference type="Proteomes" id="UP000737018"/>
    </source>
</evidence>
<accession>A0A8J4QPE5</accession>
<proteinExistence type="predicted"/>
<dbReference type="EMBL" id="JRKL02006792">
    <property type="protein sequence ID" value="KAF3948488.1"/>
    <property type="molecule type" value="Genomic_DNA"/>
</dbReference>
<protein>
    <submittedName>
        <fullName evidence="1">Uncharacterized protein</fullName>
    </submittedName>
</protein>
<name>A0A8J4QPE5_9ROSI</name>
<evidence type="ECO:0000313" key="1">
    <source>
        <dbReference type="EMBL" id="KAF3948488.1"/>
    </source>
</evidence>